<feature type="binding site" evidence="2">
    <location>
        <position position="8"/>
    </location>
    <ligand>
        <name>Mg(2+)</name>
        <dbReference type="ChEBI" id="CHEBI:18420"/>
    </ligand>
</feature>
<dbReference type="AlphaFoldDB" id="A0A1F5WXS9"/>
<comment type="subcellular location">
    <subcellularLocation>
        <location evidence="2">Cytoplasm</location>
    </subcellularLocation>
</comment>
<keyword evidence="2" id="KW-0515">Mutator protein</keyword>
<evidence type="ECO:0000259" key="3">
    <source>
        <dbReference type="PROSITE" id="PS50173"/>
    </source>
</evidence>
<dbReference type="GO" id="GO:0005737">
    <property type="term" value="C:cytoplasm"/>
    <property type="evidence" value="ECO:0007669"/>
    <property type="project" value="UniProtKB-SubCell"/>
</dbReference>
<dbReference type="Pfam" id="PF11799">
    <property type="entry name" value="IMS_C"/>
    <property type="match status" value="1"/>
</dbReference>
<keyword evidence="2" id="KW-0963">Cytoplasm</keyword>
<comment type="catalytic activity">
    <reaction evidence="2">
        <text>DNA(n) + a 2'-deoxyribonucleoside 5'-triphosphate = DNA(n+1) + diphosphate</text>
        <dbReference type="Rhea" id="RHEA:22508"/>
        <dbReference type="Rhea" id="RHEA-COMP:17339"/>
        <dbReference type="Rhea" id="RHEA-COMP:17340"/>
        <dbReference type="ChEBI" id="CHEBI:33019"/>
        <dbReference type="ChEBI" id="CHEBI:61560"/>
        <dbReference type="ChEBI" id="CHEBI:173112"/>
        <dbReference type="EC" id="2.7.7.7"/>
    </reaction>
</comment>
<comment type="similarity">
    <text evidence="1 2">Belongs to the DNA polymerase type-Y family.</text>
</comment>
<dbReference type="InterPro" id="IPR043502">
    <property type="entry name" value="DNA/RNA_pol_sf"/>
</dbReference>
<feature type="active site" evidence="2">
    <location>
        <position position="115"/>
    </location>
</feature>
<dbReference type="InterPro" id="IPR017961">
    <property type="entry name" value="DNA_pol_Y-fam_little_finger"/>
</dbReference>
<dbReference type="InterPro" id="IPR036775">
    <property type="entry name" value="DNA_pol_Y-fam_lit_finger_sf"/>
</dbReference>
<dbReference type="InterPro" id="IPR050116">
    <property type="entry name" value="DNA_polymerase-Y"/>
</dbReference>
<feature type="site" description="Substrate discrimination" evidence="2">
    <location>
        <position position="13"/>
    </location>
</feature>
<dbReference type="Pfam" id="PF00817">
    <property type="entry name" value="IMS"/>
    <property type="match status" value="1"/>
</dbReference>
<dbReference type="EMBL" id="MFHS01000042">
    <property type="protein sequence ID" value="OGF80452.1"/>
    <property type="molecule type" value="Genomic_DNA"/>
</dbReference>
<dbReference type="GO" id="GO:0006261">
    <property type="term" value="P:DNA-templated DNA replication"/>
    <property type="evidence" value="ECO:0007669"/>
    <property type="project" value="UniProtKB-UniRule"/>
</dbReference>
<dbReference type="GO" id="GO:0003684">
    <property type="term" value="F:damaged DNA binding"/>
    <property type="evidence" value="ECO:0007669"/>
    <property type="project" value="InterPro"/>
</dbReference>
<evidence type="ECO:0000313" key="4">
    <source>
        <dbReference type="EMBL" id="OGF80452.1"/>
    </source>
</evidence>
<feature type="binding site" evidence="2">
    <location>
        <position position="114"/>
    </location>
    <ligand>
        <name>Mg(2+)</name>
        <dbReference type="ChEBI" id="CHEBI:18420"/>
    </ligand>
</feature>
<evidence type="ECO:0000256" key="2">
    <source>
        <dbReference type="HAMAP-Rule" id="MF_01113"/>
    </source>
</evidence>
<feature type="domain" description="UmuC" evidence="3">
    <location>
        <begin position="4"/>
        <end position="208"/>
    </location>
</feature>
<dbReference type="SUPFAM" id="SSF100879">
    <property type="entry name" value="Lesion bypass DNA polymerase (Y-family), little finger domain"/>
    <property type="match status" value="1"/>
</dbReference>
<keyword evidence="2" id="KW-0239">DNA-directed DNA polymerase</keyword>
<accession>A0A1F5WXS9</accession>
<organism evidence="4 5">
    <name type="scientific">Candidatus Giovannonibacteria bacterium RIFCSPHIGHO2_12_44_12</name>
    <dbReference type="NCBI Taxonomy" id="1798340"/>
    <lineage>
        <taxon>Bacteria</taxon>
        <taxon>Candidatus Giovannoniibacteriota</taxon>
    </lineage>
</organism>
<dbReference type="InterPro" id="IPR043128">
    <property type="entry name" value="Rev_trsase/Diguanyl_cyclase"/>
</dbReference>
<dbReference type="PANTHER" id="PTHR11076:SF33">
    <property type="entry name" value="DNA POLYMERASE KAPPA"/>
    <property type="match status" value="1"/>
</dbReference>
<dbReference type="Gene3D" id="3.30.70.270">
    <property type="match status" value="1"/>
</dbReference>
<dbReference type="Gene3D" id="3.40.1170.60">
    <property type="match status" value="1"/>
</dbReference>
<dbReference type="Pfam" id="PF11798">
    <property type="entry name" value="IMS_HHH"/>
    <property type="match status" value="1"/>
</dbReference>
<protein>
    <recommendedName>
        <fullName evidence="2">DNA polymerase IV</fullName>
        <shortName evidence="2">Pol IV</shortName>
        <ecNumber evidence="2">2.7.7.7</ecNumber>
    </recommendedName>
</protein>
<dbReference type="GO" id="GO:0006281">
    <property type="term" value="P:DNA repair"/>
    <property type="evidence" value="ECO:0007669"/>
    <property type="project" value="UniProtKB-UniRule"/>
</dbReference>
<dbReference type="InterPro" id="IPR022880">
    <property type="entry name" value="DNApol_IV"/>
</dbReference>
<name>A0A1F5WXS9_9BACT</name>
<keyword evidence="2" id="KW-0227">DNA damage</keyword>
<dbReference type="PANTHER" id="PTHR11076">
    <property type="entry name" value="DNA REPAIR POLYMERASE UMUC / TRANSFERASE FAMILY MEMBER"/>
    <property type="match status" value="1"/>
</dbReference>
<comment type="function">
    <text evidence="2">Poorly processive, error-prone DNA polymerase involved in untargeted mutagenesis. Copies undamaged DNA at stalled replication forks, which arise in vivo from mismatched or misaligned primer ends. These misaligned primers can be extended by PolIV. Exhibits no 3'-5' exonuclease (proofreading) activity. May be involved in translesional synthesis, in conjunction with the beta clamp from PolIII.</text>
</comment>
<dbReference type="GO" id="GO:0042276">
    <property type="term" value="P:error-prone translesion synthesis"/>
    <property type="evidence" value="ECO:0007669"/>
    <property type="project" value="TreeGrafter"/>
</dbReference>
<dbReference type="SUPFAM" id="SSF56672">
    <property type="entry name" value="DNA/RNA polymerases"/>
    <property type="match status" value="1"/>
</dbReference>
<evidence type="ECO:0000313" key="5">
    <source>
        <dbReference type="Proteomes" id="UP000178299"/>
    </source>
</evidence>
<comment type="subunit">
    <text evidence="2">Monomer.</text>
</comment>
<dbReference type="GO" id="GO:0000287">
    <property type="term" value="F:magnesium ion binding"/>
    <property type="evidence" value="ECO:0007669"/>
    <property type="project" value="UniProtKB-UniRule"/>
</dbReference>
<dbReference type="EC" id="2.7.7.7" evidence="2"/>
<comment type="cofactor">
    <cofactor evidence="2">
        <name>Mg(2+)</name>
        <dbReference type="ChEBI" id="CHEBI:18420"/>
    </cofactor>
    <text evidence="2">Binds 2 magnesium ions per subunit.</text>
</comment>
<proteinExistence type="inferred from homology"/>
<dbReference type="Gene3D" id="3.30.1490.100">
    <property type="entry name" value="DNA polymerase, Y-family, little finger domain"/>
    <property type="match status" value="1"/>
</dbReference>
<gene>
    <name evidence="2" type="primary">dinB</name>
    <name evidence="4" type="ORF">A2W48_03060</name>
</gene>
<dbReference type="Gene3D" id="1.10.150.20">
    <property type="entry name" value="5' to 3' exonuclease, C-terminal subdomain"/>
    <property type="match status" value="1"/>
</dbReference>
<dbReference type="NCBIfam" id="NF002677">
    <property type="entry name" value="PRK02406.1"/>
    <property type="match status" value="1"/>
</dbReference>
<comment type="caution">
    <text evidence="4">The sequence shown here is derived from an EMBL/GenBank/DDBJ whole genome shotgun (WGS) entry which is preliminary data.</text>
</comment>
<dbReference type="InterPro" id="IPR024728">
    <property type="entry name" value="PolY_HhH_motif"/>
</dbReference>
<dbReference type="InterPro" id="IPR001126">
    <property type="entry name" value="UmuC"/>
</dbReference>
<keyword evidence="2" id="KW-0479">Metal-binding</keyword>
<keyword evidence="2" id="KW-0234">DNA repair</keyword>
<keyword evidence="2" id="KW-0460">Magnesium</keyword>
<dbReference type="HAMAP" id="MF_01113">
    <property type="entry name" value="DNApol_IV"/>
    <property type="match status" value="1"/>
</dbReference>
<dbReference type="Proteomes" id="UP000178299">
    <property type="component" value="Unassembled WGS sequence"/>
</dbReference>
<dbReference type="GO" id="GO:0003887">
    <property type="term" value="F:DNA-directed DNA polymerase activity"/>
    <property type="evidence" value="ECO:0007669"/>
    <property type="project" value="UniProtKB-UniRule"/>
</dbReference>
<evidence type="ECO:0000256" key="1">
    <source>
        <dbReference type="ARBA" id="ARBA00010945"/>
    </source>
</evidence>
<sequence length="362" mass="41212">MRIIGHLDMDAFFAAVEERDHEWLRGKPVIVGADPKDGAGRGVVSTANYKAREYGVHSALPISIAWRLCKESREKGKPECFFLAGNFRKYEEVSEKIMEILRRHSDLVEEASVDEAYFDLSGNTEVGLQGSPKSDFGIWEEAIRTAKKIKKEVWDKEKLTCSIGIGPNKLIAKIASDFKKPDGFTVVEEKDAEKFLEPMAIRKIPGIGPKTEAIFSRKGMKTVFDLKKLSAGELPHFYDKIRGRDNSPLIEEREAKSISEENTFEKDTRDPILLLQILKDLSARVYSRFDASEHKTFKTASLKIRFENFETKTRAHTLTKLASSKKILEGEAMKLFLPFLDSRENPRKWKIRLLGVKIEKLS</sequence>
<keyword evidence="2" id="KW-0235">DNA replication</keyword>
<dbReference type="CDD" id="cd03586">
    <property type="entry name" value="PolY_Pol_IV_kappa"/>
    <property type="match status" value="1"/>
</dbReference>
<dbReference type="PROSITE" id="PS50173">
    <property type="entry name" value="UMUC"/>
    <property type="match status" value="1"/>
</dbReference>
<keyword evidence="2" id="KW-0238">DNA-binding</keyword>
<reference evidence="4 5" key="1">
    <citation type="journal article" date="2016" name="Nat. Commun.">
        <title>Thousands of microbial genomes shed light on interconnected biogeochemical processes in an aquifer system.</title>
        <authorList>
            <person name="Anantharaman K."/>
            <person name="Brown C.T."/>
            <person name="Hug L.A."/>
            <person name="Sharon I."/>
            <person name="Castelle C.J."/>
            <person name="Probst A.J."/>
            <person name="Thomas B.C."/>
            <person name="Singh A."/>
            <person name="Wilkins M.J."/>
            <person name="Karaoz U."/>
            <person name="Brodie E.L."/>
            <person name="Williams K.H."/>
            <person name="Hubbard S.S."/>
            <person name="Banfield J.F."/>
        </authorList>
    </citation>
    <scope>NUCLEOTIDE SEQUENCE [LARGE SCALE GENOMIC DNA]</scope>
</reference>
<keyword evidence="2" id="KW-0808">Transferase</keyword>
<keyword evidence="2" id="KW-0548">Nucleotidyltransferase</keyword>